<reference evidence="8 9" key="1">
    <citation type="submission" date="2019-10" db="EMBL/GenBank/DDBJ databases">
        <title>Cognatihalovulum marinum gen. nov. sp. nov., a new member of the family Rhodobacteraceae isolated from deep seawater of the Northwest Indian Ocean.</title>
        <authorList>
            <person name="Ruan C."/>
            <person name="Wang J."/>
            <person name="Zheng X."/>
            <person name="Song L."/>
            <person name="Zhu Y."/>
            <person name="Huang Y."/>
            <person name="Lu Z."/>
            <person name="Du W."/>
            <person name="Huang L."/>
            <person name="Dai X."/>
        </authorList>
    </citation>
    <scope>NUCLEOTIDE SEQUENCE [LARGE SCALE GENOMIC DNA]</scope>
    <source>
        <strain evidence="8 9">2CG4</strain>
    </source>
</reference>
<dbReference type="FunFam" id="3.20.20.140:FF:000174">
    <property type="entry name" value="Dihydropyrimidinase-related protein 2"/>
    <property type="match status" value="1"/>
</dbReference>
<dbReference type="Gene3D" id="2.30.40.10">
    <property type="entry name" value="Urease, subunit C, domain 1"/>
    <property type="match status" value="1"/>
</dbReference>
<feature type="region of interest" description="Disordered" evidence="6">
    <location>
        <begin position="463"/>
        <end position="490"/>
    </location>
</feature>
<dbReference type="InterPro" id="IPR050378">
    <property type="entry name" value="Metallo-dep_Hydrolases_sf"/>
</dbReference>
<comment type="similarity">
    <text evidence="2">Belongs to the metallo-dependent hydrolases superfamily. Hydantoinase/dihydropyrimidinase family.</text>
</comment>
<dbReference type="PANTHER" id="PTHR11647">
    <property type="entry name" value="HYDRANTOINASE/DIHYDROPYRIMIDINASE FAMILY MEMBER"/>
    <property type="match status" value="1"/>
</dbReference>
<evidence type="ECO:0000256" key="2">
    <source>
        <dbReference type="ARBA" id="ARBA00008829"/>
    </source>
</evidence>
<dbReference type="Proteomes" id="UP000474957">
    <property type="component" value="Unassembled WGS sequence"/>
</dbReference>
<gene>
    <name evidence="8" type="primary">hydA</name>
    <name evidence="8" type="ORF">GE300_05780</name>
</gene>
<comment type="caution">
    <text evidence="8">The sequence shown here is derived from an EMBL/GenBank/DDBJ whole genome shotgun (WGS) entry which is preliminary data.</text>
</comment>
<accession>A0A6L5YXS8</accession>
<dbReference type="PANTHER" id="PTHR11647:SF1">
    <property type="entry name" value="COLLAPSIN RESPONSE MEDIATOR PROTEIN"/>
    <property type="match status" value="1"/>
</dbReference>
<feature type="modified residue" description="N6-carboxylysine" evidence="5">
    <location>
        <position position="151"/>
    </location>
</feature>
<dbReference type="CDD" id="cd01314">
    <property type="entry name" value="D-HYD"/>
    <property type="match status" value="1"/>
</dbReference>
<evidence type="ECO:0000313" key="9">
    <source>
        <dbReference type="Proteomes" id="UP000474957"/>
    </source>
</evidence>
<dbReference type="SUPFAM" id="SSF51338">
    <property type="entry name" value="Composite domain of metallo-dependent hydrolases"/>
    <property type="match status" value="2"/>
</dbReference>
<keyword evidence="3" id="KW-0479">Metal-binding</keyword>
<dbReference type="NCBIfam" id="NF009941">
    <property type="entry name" value="PRK13404.1"/>
    <property type="match status" value="1"/>
</dbReference>
<feature type="domain" description="Amidohydrolase-related" evidence="7">
    <location>
        <begin position="49"/>
        <end position="440"/>
    </location>
</feature>
<dbReference type="AlphaFoldDB" id="A0A6L5YXS8"/>
<dbReference type="InterPro" id="IPR011778">
    <property type="entry name" value="Hydantoinase/dihydroPyrase"/>
</dbReference>
<dbReference type="EC" id="3.5.2.2" evidence="8"/>
<dbReference type="RefSeq" id="WP_154445623.1">
    <property type="nucleotide sequence ID" value="NZ_WIND01000003.1"/>
</dbReference>
<keyword evidence="9" id="KW-1185">Reference proteome</keyword>
<name>A0A6L5YXS8_9RHOB</name>
<protein>
    <submittedName>
        <fullName evidence="8">Dihydropyrimidinase</fullName>
        <ecNumber evidence="8">3.5.2.2</ecNumber>
    </submittedName>
</protein>
<dbReference type="Pfam" id="PF01979">
    <property type="entry name" value="Amidohydro_1"/>
    <property type="match status" value="1"/>
</dbReference>
<evidence type="ECO:0000256" key="1">
    <source>
        <dbReference type="ARBA" id="ARBA00001947"/>
    </source>
</evidence>
<evidence type="ECO:0000259" key="7">
    <source>
        <dbReference type="Pfam" id="PF01979"/>
    </source>
</evidence>
<dbReference type="GO" id="GO:0046872">
    <property type="term" value="F:metal ion binding"/>
    <property type="evidence" value="ECO:0007669"/>
    <property type="project" value="UniProtKB-KW"/>
</dbReference>
<dbReference type="EMBL" id="WIND01000003">
    <property type="protein sequence ID" value="MSU89131.1"/>
    <property type="molecule type" value="Genomic_DNA"/>
</dbReference>
<organism evidence="8 9">
    <name type="scientific">Halovulum marinum</name>
    <dbReference type="NCBI Taxonomy" id="2662447"/>
    <lineage>
        <taxon>Bacteria</taxon>
        <taxon>Pseudomonadati</taxon>
        <taxon>Pseudomonadota</taxon>
        <taxon>Alphaproteobacteria</taxon>
        <taxon>Rhodobacterales</taxon>
        <taxon>Paracoccaceae</taxon>
        <taxon>Halovulum</taxon>
    </lineage>
</organism>
<evidence type="ECO:0000256" key="3">
    <source>
        <dbReference type="ARBA" id="ARBA00022723"/>
    </source>
</evidence>
<dbReference type="Gene3D" id="3.20.20.140">
    <property type="entry name" value="Metal-dependent hydrolases"/>
    <property type="match status" value="1"/>
</dbReference>
<dbReference type="InterPro" id="IPR006680">
    <property type="entry name" value="Amidohydro-rel"/>
</dbReference>
<dbReference type="GO" id="GO:0005829">
    <property type="term" value="C:cytosol"/>
    <property type="evidence" value="ECO:0007669"/>
    <property type="project" value="TreeGrafter"/>
</dbReference>
<dbReference type="NCBIfam" id="TIGR02033">
    <property type="entry name" value="D-hydantoinase"/>
    <property type="match status" value="1"/>
</dbReference>
<dbReference type="InterPro" id="IPR011059">
    <property type="entry name" value="Metal-dep_hydrolase_composite"/>
</dbReference>
<keyword evidence="4 8" id="KW-0378">Hydrolase</keyword>
<dbReference type="SUPFAM" id="SSF51556">
    <property type="entry name" value="Metallo-dependent hydrolases"/>
    <property type="match status" value="1"/>
</dbReference>
<evidence type="ECO:0000256" key="4">
    <source>
        <dbReference type="ARBA" id="ARBA00022801"/>
    </source>
</evidence>
<comment type="PTM">
    <text evidence="5">Carbamylation allows a single lysine to coordinate two divalent metal cations.</text>
</comment>
<dbReference type="InterPro" id="IPR032466">
    <property type="entry name" value="Metal_Hydrolase"/>
</dbReference>
<proteinExistence type="inferred from homology"/>
<dbReference type="GO" id="GO:0004157">
    <property type="term" value="F:dihydropyrimidinase activity"/>
    <property type="evidence" value="ECO:0007669"/>
    <property type="project" value="UniProtKB-EC"/>
</dbReference>
<evidence type="ECO:0000256" key="6">
    <source>
        <dbReference type="SAM" id="MobiDB-lite"/>
    </source>
</evidence>
<sequence length="490" mass="52758">MEFDLVIRGGTVATASDTFRADIGIRDGRVVALAEGLEAADTIDATGRLVLPGGIEAHCHIAQESATGGMTADDYRSGSISAAFGGNSCFVPFAAQHRGMGVTETLDLYDSRAQGASVIDYGYHLIVADPTQKVLTEELPAAFARGVTSFKVFMTYDLMRIDDSQFLDILTVARENGALTMVHAENNGMIKWMSDRLLAGGHSTPRYHAVSHPALAEAEAINRAIMLARLADAPLLIVHVSTPEGAGLVHDARLAGAKIFGETCPQYFFLTRDDLDRPGMEGAKFMCSPPVRDPATQQVLWRHLQAGTFSLFSSDHAPYRFDDSGKLSKGPDATFKQIANGMPGLAVRLPLLFSEGVAAGRITLQQFVALSATNAAKIYGMHPRKGTIAVGADADIAIWDPDLTRTVRLQDQHDNMDYTPYEGRELTGWPVTVLSRGERVIDGGALVAEPGRGKFIKRDRIDLTGMPGHRAPETDPARNFGARILPEGPA</sequence>
<evidence type="ECO:0000256" key="5">
    <source>
        <dbReference type="PIRSR" id="PIRSR611778-50"/>
    </source>
</evidence>
<comment type="cofactor">
    <cofactor evidence="1">
        <name>Zn(2+)</name>
        <dbReference type="ChEBI" id="CHEBI:29105"/>
    </cofactor>
</comment>
<evidence type="ECO:0000313" key="8">
    <source>
        <dbReference type="EMBL" id="MSU89131.1"/>
    </source>
</evidence>